<dbReference type="EMBL" id="JAROKS010000022">
    <property type="protein sequence ID" value="KAK1788748.1"/>
    <property type="molecule type" value="Genomic_DNA"/>
</dbReference>
<evidence type="ECO:0000313" key="4">
    <source>
        <dbReference type="EMBL" id="KAK1788748.1"/>
    </source>
</evidence>
<protein>
    <recommendedName>
        <fullName evidence="2">ribonuclease H</fullName>
        <ecNumber evidence="2">3.1.26.4</ecNumber>
    </recommendedName>
</protein>
<dbReference type="Gene3D" id="3.30.70.270">
    <property type="match status" value="2"/>
</dbReference>
<dbReference type="FunFam" id="3.30.70.270:FF:000003">
    <property type="entry name" value="Transposon Ty3-G Gag-Pol polyprotein"/>
    <property type="match status" value="1"/>
</dbReference>
<dbReference type="PANTHER" id="PTHR33064">
    <property type="entry name" value="POL PROTEIN"/>
    <property type="match status" value="1"/>
</dbReference>
<dbReference type="InterPro" id="IPR000477">
    <property type="entry name" value="RT_dom"/>
</dbReference>
<dbReference type="InterPro" id="IPR041577">
    <property type="entry name" value="RT_RNaseH_2"/>
</dbReference>
<accession>A0AAD9DPW3</accession>
<dbReference type="EC" id="3.1.26.4" evidence="2"/>
<keyword evidence="5" id="KW-1185">Reference proteome</keyword>
<evidence type="ECO:0000313" key="5">
    <source>
        <dbReference type="Proteomes" id="UP001239994"/>
    </source>
</evidence>
<evidence type="ECO:0000256" key="1">
    <source>
        <dbReference type="ARBA" id="ARBA00010879"/>
    </source>
</evidence>
<dbReference type="FunFam" id="3.30.70.270:FF:000020">
    <property type="entry name" value="Transposon Tf2-6 polyprotein-like Protein"/>
    <property type="match status" value="1"/>
</dbReference>
<sequence>MNTPAVFQRYINEVLRETLDRHMFIYLDNILIYSQTVDEHVTHVRRILQLLIENHLFVKLEKSVFHACTISFLGFVVSHNKLCMDPTKVKAVENWPRHTSVHLVQRFLGFTNFYRRFIKNFSAFAASLITLTRKVSGRFCWSTEPQQAFDELKHRLIKAPILQIPDTELPFVFEVDASEVGDDGVLSQWSEEDKKLHPCAYFS</sequence>
<dbReference type="GO" id="GO:0004523">
    <property type="term" value="F:RNA-DNA hybrid ribonuclease activity"/>
    <property type="evidence" value="ECO:0007669"/>
    <property type="project" value="UniProtKB-EC"/>
</dbReference>
<dbReference type="SUPFAM" id="SSF56672">
    <property type="entry name" value="DNA/RNA polymerases"/>
    <property type="match status" value="1"/>
</dbReference>
<evidence type="ECO:0000259" key="3">
    <source>
        <dbReference type="PROSITE" id="PS50878"/>
    </source>
</evidence>
<organism evidence="4 5">
    <name type="scientific">Electrophorus voltai</name>
    <dbReference type="NCBI Taxonomy" id="2609070"/>
    <lineage>
        <taxon>Eukaryota</taxon>
        <taxon>Metazoa</taxon>
        <taxon>Chordata</taxon>
        <taxon>Craniata</taxon>
        <taxon>Vertebrata</taxon>
        <taxon>Euteleostomi</taxon>
        <taxon>Actinopterygii</taxon>
        <taxon>Neopterygii</taxon>
        <taxon>Teleostei</taxon>
        <taxon>Ostariophysi</taxon>
        <taxon>Gymnotiformes</taxon>
        <taxon>Gymnotoidei</taxon>
        <taxon>Gymnotidae</taxon>
        <taxon>Electrophorus</taxon>
    </lineage>
</organism>
<dbReference type="AlphaFoldDB" id="A0AAD9DPW3"/>
<dbReference type="PANTHER" id="PTHR33064:SF37">
    <property type="entry name" value="RIBONUCLEASE H"/>
    <property type="match status" value="1"/>
</dbReference>
<comment type="similarity">
    <text evidence="1">Belongs to the beta type-B retroviral polymerase family. HERV class-II K(HML-2) pol subfamily.</text>
</comment>
<evidence type="ECO:0000256" key="2">
    <source>
        <dbReference type="ARBA" id="ARBA00012180"/>
    </source>
</evidence>
<reference evidence="4" key="1">
    <citation type="submission" date="2023-03" db="EMBL/GenBank/DDBJ databases">
        <title>Electrophorus voltai genome.</title>
        <authorList>
            <person name="Bian C."/>
        </authorList>
    </citation>
    <scope>NUCLEOTIDE SEQUENCE</scope>
    <source>
        <strain evidence="4">CB-2022</strain>
        <tissue evidence="4">Muscle</tissue>
    </source>
</reference>
<dbReference type="PROSITE" id="PS50878">
    <property type="entry name" value="RT_POL"/>
    <property type="match status" value="1"/>
</dbReference>
<dbReference type="Pfam" id="PF17919">
    <property type="entry name" value="RT_RNaseH_2"/>
    <property type="match status" value="1"/>
</dbReference>
<dbReference type="Proteomes" id="UP001239994">
    <property type="component" value="Unassembled WGS sequence"/>
</dbReference>
<comment type="caution">
    <text evidence="4">The sequence shown here is derived from an EMBL/GenBank/DDBJ whole genome shotgun (WGS) entry which is preliminary data.</text>
</comment>
<dbReference type="InterPro" id="IPR043502">
    <property type="entry name" value="DNA/RNA_pol_sf"/>
</dbReference>
<feature type="domain" description="Reverse transcriptase" evidence="3">
    <location>
        <begin position="1"/>
        <end position="77"/>
    </location>
</feature>
<dbReference type="InterPro" id="IPR051320">
    <property type="entry name" value="Viral_Replic_Matur_Polypro"/>
</dbReference>
<dbReference type="CDD" id="cd01647">
    <property type="entry name" value="RT_LTR"/>
    <property type="match status" value="1"/>
</dbReference>
<name>A0AAD9DPW3_9TELE</name>
<dbReference type="InterPro" id="IPR043128">
    <property type="entry name" value="Rev_trsase/Diguanyl_cyclase"/>
</dbReference>
<dbReference type="Pfam" id="PF00078">
    <property type="entry name" value="RVT_1"/>
    <property type="match status" value="1"/>
</dbReference>
<gene>
    <name evidence="4" type="ORF">P4O66_002560</name>
</gene>
<proteinExistence type="inferred from homology"/>